<feature type="signal peptide" evidence="1">
    <location>
        <begin position="1"/>
        <end position="22"/>
    </location>
</feature>
<dbReference type="NCBIfam" id="TIGR02595">
    <property type="entry name" value="PEP_CTERM"/>
    <property type="match status" value="1"/>
</dbReference>
<proteinExistence type="predicted"/>
<evidence type="ECO:0000313" key="4">
    <source>
        <dbReference type="Proteomes" id="UP001336250"/>
    </source>
</evidence>
<keyword evidence="1" id="KW-0732">Signal</keyword>
<evidence type="ECO:0000259" key="2">
    <source>
        <dbReference type="Pfam" id="PF07589"/>
    </source>
</evidence>
<name>A0AAW9QM36_9BURK</name>
<dbReference type="InterPro" id="IPR013424">
    <property type="entry name" value="Ice-binding_C"/>
</dbReference>
<dbReference type="AlphaFoldDB" id="A0AAW9QM36"/>
<protein>
    <submittedName>
        <fullName evidence="3">PEP-CTERM sorting domain-containing protein</fullName>
    </submittedName>
</protein>
<dbReference type="Gene3D" id="2.60.120.260">
    <property type="entry name" value="Galactose-binding domain-like"/>
    <property type="match status" value="1"/>
</dbReference>
<sequence length="193" mass="19926">MIVTKRDSWAMGLVLAATAAFAAPAQANLVTNGSFETADFSGWITTGDSLFNGVQCPGADDSVFAGACSAYFGSGTDSGITQTINVGGAGKTWNLSFAFQPDGAIPSSFSVMFGGQTLLSLTTPAAGGYMLYEFSGLTTGETMTLAFNFVDPVGFLFLDAVSVTAVPEPATMAMMGMGLAGLFVSRRRLRKTA</sequence>
<organism evidence="3 4">
    <name type="scientific">Aquincola agrisoli</name>
    <dbReference type="NCBI Taxonomy" id="3119538"/>
    <lineage>
        <taxon>Bacteria</taxon>
        <taxon>Pseudomonadati</taxon>
        <taxon>Pseudomonadota</taxon>
        <taxon>Betaproteobacteria</taxon>
        <taxon>Burkholderiales</taxon>
        <taxon>Sphaerotilaceae</taxon>
        <taxon>Aquincola</taxon>
    </lineage>
</organism>
<feature type="chain" id="PRO_5043802042" evidence="1">
    <location>
        <begin position="23"/>
        <end position="193"/>
    </location>
</feature>
<dbReference type="Proteomes" id="UP001336250">
    <property type="component" value="Unassembled WGS sequence"/>
</dbReference>
<comment type="caution">
    <text evidence="3">The sequence shown here is derived from an EMBL/GenBank/DDBJ whole genome shotgun (WGS) entry which is preliminary data.</text>
</comment>
<dbReference type="EMBL" id="JAZIBG010000048">
    <property type="protein sequence ID" value="MEF7616664.1"/>
    <property type="molecule type" value="Genomic_DNA"/>
</dbReference>
<keyword evidence="4" id="KW-1185">Reference proteome</keyword>
<accession>A0AAW9QM36</accession>
<evidence type="ECO:0000313" key="3">
    <source>
        <dbReference type="EMBL" id="MEF7616664.1"/>
    </source>
</evidence>
<reference evidence="3 4" key="1">
    <citation type="submission" date="2024-02" db="EMBL/GenBank/DDBJ databases">
        <title>Genome sequence of Aquincola sp. MAHUQ-54.</title>
        <authorList>
            <person name="Huq M.A."/>
        </authorList>
    </citation>
    <scope>NUCLEOTIDE SEQUENCE [LARGE SCALE GENOMIC DNA]</scope>
    <source>
        <strain evidence="3 4">MAHUQ-54</strain>
    </source>
</reference>
<evidence type="ECO:0000256" key="1">
    <source>
        <dbReference type="SAM" id="SignalP"/>
    </source>
</evidence>
<dbReference type="Pfam" id="PF07589">
    <property type="entry name" value="PEP-CTERM"/>
    <property type="match status" value="1"/>
</dbReference>
<gene>
    <name evidence="3" type="ORF">V4F39_22310</name>
</gene>
<feature type="domain" description="Ice-binding protein C-terminal" evidence="2">
    <location>
        <begin position="165"/>
        <end position="188"/>
    </location>
</feature>